<evidence type="ECO:0000256" key="1">
    <source>
        <dbReference type="ARBA" id="ARBA00005417"/>
    </source>
</evidence>
<evidence type="ECO:0000256" key="3">
    <source>
        <dbReference type="ARBA" id="ARBA00022741"/>
    </source>
</evidence>
<dbReference type="InterPro" id="IPR050095">
    <property type="entry name" value="ECF_ABC_transporter_ATP-bd"/>
</dbReference>
<keyword evidence="4 6" id="KW-0067">ATP-binding</keyword>
<dbReference type="GeneID" id="85007657"/>
<dbReference type="InterPro" id="IPR015856">
    <property type="entry name" value="ABC_transpr_CbiO/EcfA_su"/>
</dbReference>
<feature type="domain" description="ABC transporter" evidence="5">
    <location>
        <begin position="272"/>
        <end position="497"/>
    </location>
</feature>
<dbReference type="InterPro" id="IPR027417">
    <property type="entry name" value="P-loop_NTPase"/>
</dbReference>
<organism evidence="6 7">
    <name type="scientific">Slackia exigua (strain ATCC 700122 / DSM 15923 / CIP 105133 / JCM 11022 / KCTC 5966 / S-7)</name>
    <dbReference type="NCBI Taxonomy" id="649764"/>
    <lineage>
        <taxon>Bacteria</taxon>
        <taxon>Bacillati</taxon>
        <taxon>Actinomycetota</taxon>
        <taxon>Coriobacteriia</taxon>
        <taxon>Eggerthellales</taxon>
        <taxon>Eggerthellaceae</taxon>
        <taxon>Slackia</taxon>
    </lineage>
</organism>
<dbReference type="RefSeq" id="WP_006362385.1">
    <property type="nucleotide sequence ID" value="NZ_GG700630.1"/>
</dbReference>
<evidence type="ECO:0000259" key="5">
    <source>
        <dbReference type="PROSITE" id="PS50893"/>
    </source>
</evidence>
<feature type="domain" description="ABC transporter" evidence="5">
    <location>
        <begin position="2"/>
        <end position="244"/>
    </location>
</feature>
<dbReference type="eggNOG" id="COG3845">
    <property type="taxonomic scope" value="Bacteria"/>
</dbReference>
<dbReference type="SMART" id="SM00382">
    <property type="entry name" value="AAA"/>
    <property type="match status" value="2"/>
</dbReference>
<dbReference type="PROSITE" id="PS50893">
    <property type="entry name" value="ABC_TRANSPORTER_2"/>
    <property type="match status" value="2"/>
</dbReference>
<dbReference type="CDD" id="cd03225">
    <property type="entry name" value="ABC_cobalt_CbiO_domain1"/>
    <property type="match status" value="1"/>
</dbReference>
<evidence type="ECO:0000256" key="4">
    <source>
        <dbReference type="ARBA" id="ARBA00022840"/>
    </source>
</evidence>
<proteinExistence type="inferred from homology"/>
<keyword evidence="7" id="KW-1185">Reference proteome</keyword>
<evidence type="ECO:0000313" key="6">
    <source>
        <dbReference type="EMBL" id="EEZ61059.1"/>
    </source>
</evidence>
<keyword evidence="3" id="KW-0547">Nucleotide-binding</keyword>
<dbReference type="GO" id="GO:0005524">
    <property type="term" value="F:ATP binding"/>
    <property type="evidence" value="ECO:0007669"/>
    <property type="project" value="UniProtKB-KW"/>
</dbReference>
<dbReference type="PANTHER" id="PTHR43553">
    <property type="entry name" value="HEAVY METAL TRANSPORTER"/>
    <property type="match status" value="1"/>
</dbReference>
<protein>
    <submittedName>
        <fullName evidence="6">ABC transporter, ATP-binding protein</fullName>
    </submittedName>
</protein>
<dbReference type="InterPro" id="IPR003593">
    <property type="entry name" value="AAA+_ATPase"/>
</dbReference>
<dbReference type="InterPro" id="IPR017871">
    <property type="entry name" value="ABC_transporter-like_CS"/>
</dbReference>
<dbReference type="Gene3D" id="3.40.50.300">
    <property type="entry name" value="P-loop containing nucleotide triphosphate hydrolases"/>
    <property type="match status" value="2"/>
</dbReference>
<dbReference type="PANTHER" id="PTHR43553:SF24">
    <property type="entry name" value="ENERGY-COUPLING FACTOR TRANSPORTER ATP-BINDING PROTEIN ECFA1"/>
    <property type="match status" value="1"/>
</dbReference>
<dbReference type="HOGENOM" id="CLU_000604_86_7_11"/>
<dbReference type="STRING" id="649764.HMPREF0762_01127"/>
<dbReference type="OrthoDB" id="7757085at2"/>
<reference evidence="6" key="1">
    <citation type="submission" date="2009-10" db="EMBL/GenBank/DDBJ databases">
        <authorList>
            <person name="Weinstock G."/>
            <person name="Sodergren E."/>
            <person name="Clifton S."/>
            <person name="Fulton L."/>
            <person name="Fulton B."/>
            <person name="Courtney L."/>
            <person name="Fronick C."/>
            <person name="Harrison M."/>
            <person name="Strong C."/>
            <person name="Farmer C."/>
            <person name="Delahaunty K."/>
            <person name="Markovic C."/>
            <person name="Hall O."/>
            <person name="Minx P."/>
            <person name="Tomlinson C."/>
            <person name="Mitreva M."/>
            <person name="Nelson J."/>
            <person name="Hou S."/>
            <person name="Wollam A."/>
            <person name="Pepin K.H."/>
            <person name="Johnson M."/>
            <person name="Bhonagiri V."/>
            <person name="Nash W.E."/>
            <person name="Warren W."/>
            <person name="Chinwalla A."/>
            <person name="Mardis E.R."/>
            <person name="Wilson R.K."/>
        </authorList>
    </citation>
    <scope>NUCLEOTIDE SEQUENCE [LARGE SCALE GENOMIC DNA]</scope>
    <source>
        <strain evidence="6">ATCC 700122</strain>
    </source>
</reference>
<evidence type="ECO:0000313" key="7">
    <source>
        <dbReference type="Proteomes" id="UP000006001"/>
    </source>
</evidence>
<dbReference type="SUPFAM" id="SSF52540">
    <property type="entry name" value="P-loop containing nucleoside triphosphate hydrolases"/>
    <property type="match status" value="2"/>
</dbReference>
<dbReference type="EMBL" id="ACUX02000007">
    <property type="protein sequence ID" value="EEZ61059.1"/>
    <property type="molecule type" value="Genomic_DNA"/>
</dbReference>
<dbReference type="Proteomes" id="UP000006001">
    <property type="component" value="Unassembled WGS sequence"/>
</dbReference>
<dbReference type="PROSITE" id="PS00211">
    <property type="entry name" value="ABC_TRANSPORTER_1"/>
    <property type="match status" value="2"/>
</dbReference>
<accession>D0WH95</accession>
<comment type="caution">
    <text evidence="6">The sequence shown here is derived from an EMBL/GenBank/DDBJ whole genome shotgun (WGS) entry which is preliminary data.</text>
</comment>
<dbReference type="Pfam" id="PF00005">
    <property type="entry name" value="ABC_tran"/>
    <property type="match status" value="2"/>
</dbReference>
<sequence length="498" mass="53540">MISFRHVSFSYGTSPTADDAGVRNVSLSVAPGEVVVLCGRSGCGKSTLLRLANGLAPRFFSGEKAGNVMLDGTDVDDLATWEIAQRAGSLFQNPRTQFFNVETTGEVAFGLESAGWPEEKIRPRVSETFEELDLSMLADRSIFELSGGERQKIAFASIWAQHPANLLLDEPTSNLDLTSIDAMTAFVGHAKERGCAILVAEHRLSWLAGIADRYVYLEKGSVGRVMGAAEFASLDAWEVGRMGLRARSIGEIAPRANPSVSTYSPRAGGALLATRALSVSFGTAPVLRGAALELHAGEVTALVGRNGAGKTTLCRALCGFERRTRGKILLNSATATRRERVRVSSMVFQDVNYQLFAESATEEVTFGLPRREAESVDVARVLSELDLEALGDRHPATLSGGQKQRLAVAACVAAEKRVLVFDEPTSGLDLDGMQRIARLLRRLAEQGRALLVVTHDLELVACACDRVLCVKDGALRAPLATAEQFDTVKALMDSAVSR</sequence>
<dbReference type="GO" id="GO:0043190">
    <property type="term" value="C:ATP-binding cassette (ABC) transporter complex"/>
    <property type="evidence" value="ECO:0007669"/>
    <property type="project" value="TreeGrafter"/>
</dbReference>
<evidence type="ECO:0000256" key="2">
    <source>
        <dbReference type="ARBA" id="ARBA00022448"/>
    </source>
</evidence>
<gene>
    <name evidence="6" type="ORF">HMPREF0762_01127</name>
</gene>
<dbReference type="InterPro" id="IPR003439">
    <property type="entry name" value="ABC_transporter-like_ATP-bd"/>
</dbReference>
<keyword evidence="2" id="KW-0813">Transport</keyword>
<dbReference type="GO" id="GO:0016887">
    <property type="term" value="F:ATP hydrolysis activity"/>
    <property type="evidence" value="ECO:0007669"/>
    <property type="project" value="InterPro"/>
</dbReference>
<dbReference type="GO" id="GO:0042626">
    <property type="term" value="F:ATPase-coupled transmembrane transporter activity"/>
    <property type="evidence" value="ECO:0007669"/>
    <property type="project" value="TreeGrafter"/>
</dbReference>
<comment type="similarity">
    <text evidence="1">Belongs to the ABC transporter superfamily.</text>
</comment>
<dbReference type="CDD" id="cd03226">
    <property type="entry name" value="ABC_cobalt_CbiO_domain2"/>
    <property type="match status" value="1"/>
</dbReference>
<dbReference type="AlphaFoldDB" id="D0WH95"/>
<name>D0WH95_SLAES</name>